<feature type="domain" description="ChrB C-terminal" evidence="1">
    <location>
        <begin position="9"/>
        <end position="59"/>
    </location>
</feature>
<keyword evidence="3" id="KW-1185">Reference proteome</keyword>
<accession>A0A1H6Z7Q7</accession>
<dbReference type="EMBL" id="FNYE01000011">
    <property type="protein sequence ID" value="SEJ45672.1"/>
    <property type="molecule type" value="Genomic_DNA"/>
</dbReference>
<name>A0A1H6Z7Q7_9BURK</name>
<reference evidence="3" key="1">
    <citation type="submission" date="2016-10" db="EMBL/GenBank/DDBJ databases">
        <authorList>
            <person name="Varghese N."/>
            <person name="Submissions S."/>
        </authorList>
    </citation>
    <scope>NUCLEOTIDE SEQUENCE [LARGE SCALE GENOMIC DNA]</scope>
    <source>
        <strain evidence="3">LMG 26031</strain>
    </source>
</reference>
<dbReference type="Proteomes" id="UP000198866">
    <property type="component" value="Unassembled WGS sequence"/>
</dbReference>
<gene>
    <name evidence="2" type="ORF">SAMN05192539_1011119</name>
</gene>
<dbReference type="RefSeq" id="WP_090866760.1">
    <property type="nucleotide sequence ID" value="NZ_FNYE01000011.1"/>
</dbReference>
<dbReference type="Pfam" id="PF09828">
    <property type="entry name" value="ChrB_C"/>
    <property type="match status" value="1"/>
</dbReference>
<organism evidence="2 3">
    <name type="scientific">Paraburkholderia diazotrophica</name>
    <dbReference type="NCBI Taxonomy" id="667676"/>
    <lineage>
        <taxon>Bacteria</taxon>
        <taxon>Pseudomonadati</taxon>
        <taxon>Pseudomonadota</taxon>
        <taxon>Betaproteobacteria</taxon>
        <taxon>Burkholderiales</taxon>
        <taxon>Burkholderiaceae</taxon>
        <taxon>Paraburkholderia</taxon>
    </lineage>
</organism>
<dbReference type="STRING" id="667676.SAMN05192539_1011119"/>
<evidence type="ECO:0000313" key="3">
    <source>
        <dbReference type="Proteomes" id="UP000198866"/>
    </source>
</evidence>
<evidence type="ECO:0000259" key="1">
    <source>
        <dbReference type="Pfam" id="PF09828"/>
    </source>
</evidence>
<dbReference type="AlphaFoldDB" id="A0A1H6Z7Q7"/>
<dbReference type="InterPro" id="IPR018634">
    <property type="entry name" value="ChrB_C"/>
</dbReference>
<protein>
    <submittedName>
        <fullName evidence="2">Chromate resistance exported protein</fullName>
    </submittedName>
</protein>
<dbReference type="OrthoDB" id="6605953at2"/>
<proteinExistence type="predicted"/>
<evidence type="ECO:0000313" key="2">
    <source>
        <dbReference type="EMBL" id="SEJ45672.1"/>
    </source>
</evidence>
<sequence length="69" mass="7663">MPTSRTFLLNTADVSAGVDLAAESAGLDVISVGMSRTFADDREQLRYGVLMDDALYVWCKDNAHTRMHR</sequence>